<evidence type="ECO:0000313" key="8">
    <source>
        <dbReference type="Proteomes" id="UP000316079"/>
    </source>
</evidence>
<feature type="region of interest" description="Disordered" evidence="5">
    <location>
        <begin position="416"/>
        <end position="456"/>
    </location>
</feature>
<feature type="compositionally biased region" description="Polar residues" evidence="5">
    <location>
        <begin position="35"/>
        <end position="49"/>
    </location>
</feature>
<dbReference type="EMBL" id="SRMA01025436">
    <property type="protein sequence ID" value="TRY94566.1"/>
    <property type="molecule type" value="Genomic_DNA"/>
</dbReference>
<dbReference type="PANTHER" id="PTHR14963:SF7">
    <property type="entry name" value="RHO GTPASE-ACTIVATING PROTEIN 19"/>
    <property type="match status" value="1"/>
</dbReference>
<dbReference type="CDD" id="cd04392">
    <property type="entry name" value="RhoGAP_ARHGAP19"/>
    <property type="match status" value="1"/>
</dbReference>
<dbReference type="PROSITE" id="PS50238">
    <property type="entry name" value="RHOGAP"/>
    <property type="match status" value="1"/>
</dbReference>
<comment type="function">
    <text evidence="2">GTPase activator for the Rho-type GTPases by converting them to an inactive GDP-bound state.</text>
</comment>
<feature type="compositionally biased region" description="Basic and acidic residues" evidence="5">
    <location>
        <begin position="10"/>
        <end position="26"/>
    </location>
</feature>
<keyword evidence="1" id="KW-0343">GTPase activation</keyword>
<dbReference type="AlphaFoldDB" id="A0A553QX83"/>
<dbReference type="InterPro" id="IPR008936">
    <property type="entry name" value="Rho_GTPase_activation_prot"/>
</dbReference>
<feature type="domain" description="Rho-GAP" evidence="6">
    <location>
        <begin position="126"/>
        <end position="319"/>
    </location>
</feature>
<dbReference type="GO" id="GO:0005737">
    <property type="term" value="C:cytoplasm"/>
    <property type="evidence" value="ECO:0007669"/>
    <property type="project" value="TreeGrafter"/>
</dbReference>
<accession>A0A553QX83</accession>
<dbReference type="GO" id="GO:0007165">
    <property type="term" value="P:signal transduction"/>
    <property type="evidence" value="ECO:0007669"/>
    <property type="project" value="InterPro"/>
</dbReference>
<evidence type="ECO:0000313" key="7">
    <source>
        <dbReference type="EMBL" id="TRY94567.1"/>
    </source>
</evidence>
<dbReference type="GO" id="GO:0051056">
    <property type="term" value="P:regulation of small GTPase mediated signal transduction"/>
    <property type="evidence" value="ECO:0007669"/>
    <property type="project" value="TreeGrafter"/>
</dbReference>
<dbReference type="InterPro" id="IPR047941">
    <property type="entry name" value="ARHGAP19_RhoGAP"/>
</dbReference>
<evidence type="ECO:0000256" key="2">
    <source>
        <dbReference type="ARBA" id="ARBA00055252"/>
    </source>
</evidence>
<sequence>MDNDSAAADSNERRKMAAEKDGDVNKRDRRGTVCNVVNQESVSGSSSGDGQPPIIFNPDFFVEKLRHECPGDFSELVLSNISRLIDLPGAEFAQLQGDEEPRKPTAVFFRSLNFLKRKVKGAVFGMPLSEEGIAQIYQLIIYLSKNLHVEGLFRVPGNSLRLQMLREQLNSGADIDFASNDFHPNDVATLLKSFLGELPEPLLTHRHLHAHLKITELTMFDERGNKTTVCDKERQIEALQLLLLLLPAANRTLLKLLLDLLYHTARQQDKNKMSAHNLALMFAPHVIWPKNVNASDLQENIQKLNSGMAFLIKHSQKIFRGNKCNAELRKHKISGASVDLLLRRRGSLSAPAYLREHARLQFANTKIIHSKDDLELLSVSESPFVTACKRKGARTRSDTENNHTEEALKDLYRHVNDNMPNSSKKKKLIRQMGEQSTPGTPGNESKKHARSRSFGGLIKRKVLGGQPGTDRKLRLVSTPTESYVAAGLGKENIQCH</sequence>
<feature type="compositionally biased region" description="Polar residues" evidence="5">
    <location>
        <begin position="433"/>
        <end position="443"/>
    </location>
</feature>
<dbReference type="InterPro" id="IPR000198">
    <property type="entry name" value="RhoGAP_dom"/>
</dbReference>
<dbReference type="STRING" id="623744.A0A553QX83"/>
<dbReference type="GO" id="GO:0005096">
    <property type="term" value="F:GTPase activator activity"/>
    <property type="evidence" value="ECO:0007669"/>
    <property type="project" value="UniProtKB-KW"/>
</dbReference>
<evidence type="ECO:0000256" key="4">
    <source>
        <dbReference type="ARBA" id="ARBA00083391"/>
    </source>
</evidence>
<evidence type="ECO:0000259" key="6">
    <source>
        <dbReference type="PROSITE" id="PS50238"/>
    </source>
</evidence>
<organism evidence="7 8">
    <name type="scientific">Danionella cerebrum</name>
    <dbReference type="NCBI Taxonomy" id="2873325"/>
    <lineage>
        <taxon>Eukaryota</taxon>
        <taxon>Metazoa</taxon>
        <taxon>Chordata</taxon>
        <taxon>Craniata</taxon>
        <taxon>Vertebrata</taxon>
        <taxon>Euteleostomi</taxon>
        <taxon>Actinopterygii</taxon>
        <taxon>Neopterygii</taxon>
        <taxon>Teleostei</taxon>
        <taxon>Ostariophysi</taxon>
        <taxon>Cypriniformes</taxon>
        <taxon>Danionidae</taxon>
        <taxon>Danioninae</taxon>
        <taxon>Danionella</taxon>
    </lineage>
</organism>
<evidence type="ECO:0000256" key="1">
    <source>
        <dbReference type="ARBA" id="ARBA00022468"/>
    </source>
</evidence>
<dbReference type="SUPFAM" id="SSF48350">
    <property type="entry name" value="GTPase activation domain, GAP"/>
    <property type="match status" value="1"/>
</dbReference>
<protein>
    <recommendedName>
        <fullName evidence="3">Rho GTPase-activating protein 19</fullName>
    </recommendedName>
    <alternativeName>
        <fullName evidence="4">Rho-type GTPase-activating protein 19</fullName>
    </alternativeName>
</protein>
<gene>
    <name evidence="7" type="ORF">DNTS_024383</name>
</gene>
<dbReference type="FunFam" id="1.10.555.10:FF:000022">
    <property type="entry name" value="rho GTPase-activating protein 19"/>
    <property type="match status" value="1"/>
</dbReference>
<dbReference type="OrthoDB" id="10061772at2759"/>
<dbReference type="PANTHER" id="PTHR14963">
    <property type="entry name" value="RHO GTPASE ACTIVATING PROTEIN 18,19-RELATED"/>
    <property type="match status" value="1"/>
</dbReference>
<dbReference type="Pfam" id="PF00620">
    <property type="entry name" value="RhoGAP"/>
    <property type="match status" value="1"/>
</dbReference>
<reference evidence="7" key="2">
    <citation type="submission" date="2019-04" db="EMBL/GenBank/DDBJ databases">
        <authorList>
            <person name="Kadobianskyi M."/>
            <person name="Schulze L."/>
            <person name="Schuelke M."/>
            <person name="Judkewitz B."/>
        </authorList>
    </citation>
    <scope>NUCLEOTIDE SEQUENCE</scope>
    <source>
        <strain evidence="7">Bolton</strain>
        <tissue evidence="7">Whole-body</tissue>
    </source>
</reference>
<dbReference type="Proteomes" id="UP000316079">
    <property type="component" value="Unassembled WGS sequence"/>
</dbReference>
<feature type="region of interest" description="Disordered" evidence="5">
    <location>
        <begin position="1"/>
        <end position="51"/>
    </location>
</feature>
<dbReference type="SMART" id="SM00324">
    <property type="entry name" value="RhoGAP"/>
    <property type="match status" value="1"/>
</dbReference>
<comment type="caution">
    <text evidence="7">The sequence shown here is derived from an EMBL/GenBank/DDBJ whole genome shotgun (WGS) entry which is preliminary data.</text>
</comment>
<dbReference type="EMBL" id="SRMA01025436">
    <property type="protein sequence ID" value="TRY94567.1"/>
    <property type="molecule type" value="Genomic_DNA"/>
</dbReference>
<name>A0A553QX83_9TELE</name>
<proteinExistence type="predicted"/>
<evidence type="ECO:0000256" key="5">
    <source>
        <dbReference type="SAM" id="MobiDB-lite"/>
    </source>
</evidence>
<reference evidence="7 8" key="1">
    <citation type="journal article" date="2019" name="Sci. Data">
        <title>Hybrid genome assembly and annotation of Danionella translucida.</title>
        <authorList>
            <person name="Kadobianskyi M."/>
            <person name="Schulze L."/>
            <person name="Schuelke M."/>
            <person name="Judkewitz B."/>
        </authorList>
    </citation>
    <scope>NUCLEOTIDE SEQUENCE [LARGE SCALE GENOMIC DNA]</scope>
    <source>
        <strain evidence="7 8">Bolton</strain>
    </source>
</reference>
<evidence type="ECO:0000256" key="3">
    <source>
        <dbReference type="ARBA" id="ARBA00070235"/>
    </source>
</evidence>
<dbReference type="Gene3D" id="1.10.555.10">
    <property type="entry name" value="Rho GTPase activation protein"/>
    <property type="match status" value="1"/>
</dbReference>
<keyword evidence="8" id="KW-1185">Reference proteome</keyword>